<evidence type="ECO:0000313" key="2">
    <source>
        <dbReference type="EMBL" id="TKR77042.1"/>
    </source>
</evidence>
<organism evidence="2 3">
    <name type="scientific">Steinernema carpocapsae</name>
    <name type="common">Entomopathogenic nematode</name>
    <dbReference type="NCBI Taxonomy" id="34508"/>
    <lineage>
        <taxon>Eukaryota</taxon>
        <taxon>Metazoa</taxon>
        <taxon>Ecdysozoa</taxon>
        <taxon>Nematoda</taxon>
        <taxon>Chromadorea</taxon>
        <taxon>Rhabditida</taxon>
        <taxon>Tylenchina</taxon>
        <taxon>Panagrolaimomorpha</taxon>
        <taxon>Strongyloidoidea</taxon>
        <taxon>Steinernematidae</taxon>
        <taxon>Steinernema</taxon>
    </lineage>
</organism>
<accession>A0A4U5N4C4</accession>
<dbReference type="SMART" id="SM00317">
    <property type="entry name" value="SET"/>
    <property type="match status" value="1"/>
</dbReference>
<dbReference type="PROSITE" id="PS50280">
    <property type="entry name" value="SET"/>
    <property type="match status" value="1"/>
</dbReference>
<dbReference type="SUPFAM" id="SSF82199">
    <property type="entry name" value="SET domain"/>
    <property type="match status" value="1"/>
</dbReference>
<feature type="domain" description="SET" evidence="1">
    <location>
        <begin position="122"/>
        <end position="233"/>
    </location>
</feature>
<dbReference type="EMBL" id="AZBU02000005">
    <property type="protein sequence ID" value="TKR77042.1"/>
    <property type="molecule type" value="Genomic_DNA"/>
</dbReference>
<dbReference type="InterPro" id="IPR046341">
    <property type="entry name" value="SET_dom_sf"/>
</dbReference>
<dbReference type="AlphaFoldDB" id="A0A4U5N4C4"/>
<dbReference type="InterPro" id="IPR001214">
    <property type="entry name" value="SET_dom"/>
</dbReference>
<sequence length="269" mass="31073">MDTSSSSSDKEIRKSRKNKKVATFLVDLDKLNIKIVYDDFKADGDSQFIVMDTVKAKRIKHYGRVVRKDKLEDDDDCVTHCDQCHKYYRVSCLEHPLYFVPDRQPRETVGSKQTLAVRSCPEFLTIRNSVLYQDAGKGVIAKSMIPTGTCFGPYVGVNKVTTNRDGYCWEIRSRPKNFYCDGQDENRSNWMRFINSALDETMQNLIAFQFNQQIYYRVYKPIFEGDELLVYYGERFSEELGTGMSSASCVSQRAPTKHTKQATGRDFIR</sequence>
<dbReference type="Pfam" id="PF21549">
    <property type="entry name" value="PRDM2_PR"/>
    <property type="match status" value="1"/>
</dbReference>
<evidence type="ECO:0000313" key="3">
    <source>
        <dbReference type="Proteomes" id="UP000298663"/>
    </source>
</evidence>
<comment type="caution">
    <text evidence="2">The sequence shown here is derived from an EMBL/GenBank/DDBJ whole genome shotgun (WGS) entry which is preliminary data.</text>
</comment>
<evidence type="ECO:0000259" key="1">
    <source>
        <dbReference type="PROSITE" id="PS50280"/>
    </source>
</evidence>
<keyword evidence="3" id="KW-1185">Reference proteome</keyword>
<dbReference type="OrthoDB" id="40579at2759"/>
<reference evidence="2 3" key="1">
    <citation type="journal article" date="2015" name="Genome Biol.">
        <title>Comparative genomics of Steinernema reveals deeply conserved gene regulatory networks.</title>
        <authorList>
            <person name="Dillman A.R."/>
            <person name="Macchietto M."/>
            <person name="Porter C.F."/>
            <person name="Rogers A."/>
            <person name="Williams B."/>
            <person name="Antoshechkin I."/>
            <person name="Lee M.M."/>
            <person name="Goodwin Z."/>
            <person name="Lu X."/>
            <person name="Lewis E.E."/>
            <person name="Goodrich-Blair H."/>
            <person name="Stock S.P."/>
            <person name="Adams B.J."/>
            <person name="Sternberg P.W."/>
            <person name="Mortazavi A."/>
        </authorList>
    </citation>
    <scope>NUCLEOTIDE SEQUENCE [LARGE SCALE GENOMIC DNA]</scope>
    <source>
        <strain evidence="2 3">ALL</strain>
    </source>
</reference>
<name>A0A4U5N4C4_STECR</name>
<dbReference type="Proteomes" id="UP000298663">
    <property type="component" value="Unassembled WGS sequence"/>
</dbReference>
<dbReference type="STRING" id="34508.A0A4U5N4C4"/>
<proteinExistence type="predicted"/>
<reference evidence="2 3" key="2">
    <citation type="journal article" date="2019" name="G3 (Bethesda)">
        <title>Hybrid Assembly of the Genome of the Entomopathogenic Nematode Steinernema carpocapsae Identifies the X-Chromosome.</title>
        <authorList>
            <person name="Serra L."/>
            <person name="Macchietto M."/>
            <person name="Macias-Munoz A."/>
            <person name="McGill C.J."/>
            <person name="Rodriguez I.M."/>
            <person name="Rodriguez B."/>
            <person name="Murad R."/>
            <person name="Mortazavi A."/>
        </authorList>
    </citation>
    <scope>NUCLEOTIDE SEQUENCE [LARGE SCALE GENOMIC DNA]</scope>
    <source>
        <strain evidence="2 3">ALL</strain>
    </source>
</reference>
<protein>
    <recommendedName>
        <fullName evidence="1">SET domain-containing protein</fullName>
    </recommendedName>
</protein>
<dbReference type="Gene3D" id="2.170.270.10">
    <property type="entry name" value="SET domain"/>
    <property type="match status" value="1"/>
</dbReference>
<gene>
    <name evidence="2" type="ORF">L596_018091</name>
</gene>